<dbReference type="Pfam" id="PF00550">
    <property type="entry name" value="PP-binding"/>
    <property type="match status" value="1"/>
</dbReference>
<dbReference type="Pfam" id="PF00109">
    <property type="entry name" value="ketoacyl-synt"/>
    <property type="match status" value="1"/>
</dbReference>
<evidence type="ECO:0000259" key="5">
    <source>
        <dbReference type="PROSITE" id="PS50075"/>
    </source>
</evidence>
<gene>
    <name evidence="7" type="ORF">LZC94_20465</name>
</gene>
<dbReference type="SUPFAM" id="SSF52151">
    <property type="entry name" value="FabD/lysophospholipase-like"/>
    <property type="match status" value="1"/>
</dbReference>
<dbReference type="SUPFAM" id="SSF55048">
    <property type="entry name" value="Probable ACP-binding domain of malonyl-CoA ACP transacylase"/>
    <property type="match status" value="1"/>
</dbReference>
<dbReference type="PANTHER" id="PTHR43775">
    <property type="entry name" value="FATTY ACID SYNTHASE"/>
    <property type="match status" value="1"/>
</dbReference>
<dbReference type="InterPro" id="IPR016035">
    <property type="entry name" value="Acyl_Trfase/lysoPLipase"/>
</dbReference>
<dbReference type="InterPro" id="IPR009081">
    <property type="entry name" value="PP-bd_ACP"/>
</dbReference>
<dbReference type="EMBL" id="CP089984">
    <property type="protein sequence ID" value="WXB19587.1"/>
    <property type="molecule type" value="Genomic_DNA"/>
</dbReference>
<feature type="domain" description="Ketosynthase family 3 (KS3)" evidence="6">
    <location>
        <begin position="35"/>
        <end position="461"/>
    </location>
</feature>
<dbReference type="InterPro" id="IPR016039">
    <property type="entry name" value="Thiolase-like"/>
</dbReference>
<evidence type="ECO:0000256" key="3">
    <source>
        <dbReference type="ARBA" id="ARBA00022679"/>
    </source>
</evidence>
<dbReference type="PANTHER" id="PTHR43775:SF51">
    <property type="entry name" value="INACTIVE PHENOLPHTHIOCEROL SYNTHESIS POLYKETIDE SYNTHASE TYPE I PKS1-RELATED"/>
    <property type="match status" value="1"/>
</dbReference>
<keyword evidence="8" id="KW-1185">Reference proteome</keyword>
<dbReference type="PROSITE" id="PS52004">
    <property type="entry name" value="KS3_2"/>
    <property type="match status" value="1"/>
</dbReference>
<dbReference type="InterPro" id="IPR036736">
    <property type="entry name" value="ACP-like_sf"/>
</dbReference>
<keyword evidence="7" id="KW-0012">Acyltransferase</keyword>
<dbReference type="Pfam" id="PF18369">
    <property type="entry name" value="PKS_DE"/>
    <property type="match status" value="1"/>
</dbReference>
<dbReference type="RefSeq" id="WP_394829192.1">
    <property type="nucleotide sequence ID" value="NZ_CP089984.1"/>
</dbReference>
<dbReference type="PROSITE" id="PS00606">
    <property type="entry name" value="KS3_1"/>
    <property type="match status" value="1"/>
</dbReference>
<dbReference type="InterPro" id="IPR020806">
    <property type="entry name" value="PKS_PP-bd"/>
</dbReference>
<dbReference type="Gene3D" id="6.10.140.1830">
    <property type="match status" value="1"/>
</dbReference>
<dbReference type="SUPFAM" id="SSF53901">
    <property type="entry name" value="Thiolase-like"/>
    <property type="match status" value="1"/>
</dbReference>
<protein>
    <submittedName>
        <fullName evidence="7">Acyltransferase domain-containing protein</fullName>
    </submittedName>
</protein>
<dbReference type="Gene3D" id="3.30.70.3290">
    <property type="match status" value="1"/>
</dbReference>
<dbReference type="SMART" id="SM00827">
    <property type="entry name" value="PKS_AT"/>
    <property type="match status" value="1"/>
</dbReference>
<dbReference type="InterPro" id="IPR014043">
    <property type="entry name" value="Acyl_transferase_dom"/>
</dbReference>
<dbReference type="SUPFAM" id="SSF47336">
    <property type="entry name" value="ACP-like"/>
    <property type="match status" value="1"/>
</dbReference>
<dbReference type="InterPro" id="IPR016036">
    <property type="entry name" value="Malonyl_transacylase_ACP-bd"/>
</dbReference>
<dbReference type="SMART" id="SM00823">
    <property type="entry name" value="PKS_PP"/>
    <property type="match status" value="1"/>
</dbReference>
<proteinExistence type="predicted"/>
<dbReference type="Gene3D" id="1.10.1200.10">
    <property type="entry name" value="ACP-like"/>
    <property type="match status" value="1"/>
</dbReference>
<dbReference type="Gene3D" id="3.40.366.10">
    <property type="entry name" value="Malonyl-Coenzyme A Acyl Carrier Protein, domain 2"/>
    <property type="match status" value="1"/>
</dbReference>
<keyword evidence="3" id="KW-0808">Transferase</keyword>
<dbReference type="InterPro" id="IPR018201">
    <property type="entry name" value="Ketoacyl_synth_AS"/>
</dbReference>
<keyword evidence="1" id="KW-0596">Phosphopantetheine</keyword>
<dbReference type="SMART" id="SM00825">
    <property type="entry name" value="PKS_KS"/>
    <property type="match status" value="1"/>
</dbReference>
<dbReference type="InterPro" id="IPR001227">
    <property type="entry name" value="Ac_transferase_dom_sf"/>
</dbReference>
<reference evidence="7 8" key="1">
    <citation type="submission" date="2021-12" db="EMBL/GenBank/DDBJ databases">
        <title>Discovery of the Pendulisporaceae a myxobacterial family with distinct sporulation behavior and unique specialized metabolism.</title>
        <authorList>
            <person name="Garcia R."/>
            <person name="Popoff A."/>
            <person name="Bader C.D."/>
            <person name="Loehr J."/>
            <person name="Walesch S."/>
            <person name="Walt C."/>
            <person name="Boldt J."/>
            <person name="Bunk B."/>
            <person name="Haeckl F.J.F.P.J."/>
            <person name="Gunesch A.P."/>
            <person name="Birkelbach J."/>
            <person name="Nuebel U."/>
            <person name="Pietschmann T."/>
            <person name="Bach T."/>
            <person name="Mueller R."/>
        </authorList>
    </citation>
    <scope>NUCLEOTIDE SEQUENCE [LARGE SCALE GENOMIC DNA]</scope>
    <source>
        <strain evidence="7 8">MSr11954</strain>
    </source>
</reference>
<evidence type="ECO:0000313" key="7">
    <source>
        <dbReference type="EMBL" id="WXB19587.1"/>
    </source>
</evidence>
<organism evidence="7 8">
    <name type="scientific">Pendulispora albinea</name>
    <dbReference type="NCBI Taxonomy" id="2741071"/>
    <lineage>
        <taxon>Bacteria</taxon>
        <taxon>Pseudomonadati</taxon>
        <taxon>Myxococcota</taxon>
        <taxon>Myxococcia</taxon>
        <taxon>Myxococcales</taxon>
        <taxon>Sorangiineae</taxon>
        <taxon>Pendulisporaceae</taxon>
        <taxon>Pendulispora</taxon>
    </lineage>
</organism>
<name>A0ABZ2MAP8_9BACT</name>
<dbReference type="InterPro" id="IPR020841">
    <property type="entry name" value="PKS_Beta-ketoAc_synthase_dom"/>
</dbReference>
<dbReference type="InterPro" id="IPR014031">
    <property type="entry name" value="Ketoacyl_synth_C"/>
</dbReference>
<dbReference type="Pfam" id="PF00698">
    <property type="entry name" value="Acyl_transf_1"/>
    <property type="match status" value="1"/>
</dbReference>
<dbReference type="PROSITE" id="PS50075">
    <property type="entry name" value="CARRIER"/>
    <property type="match status" value="1"/>
</dbReference>
<evidence type="ECO:0000259" key="6">
    <source>
        <dbReference type="PROSITE" id="PS52004"/>
    </source>
</evidence>
<dbReference type="Pfam" id="PF02801">
    <property type="entry name" value="Ketoacyl-synt_C"/>
    <property type="match status" value="1"/>
</dbReference>
<evidence type="ECO:0000256" key="1">
    <source>
        <dbReference type="ARBA" id="ARBA00022450"/>
    </source>
</evidence>
<keyword evidence="2" id="KW-0597">Phosphoprotein</keyword>
<feature type="region of interest" description="Disordered" evidence="4">
    <location>
        <begin position="976"/>
        <end position="1004"/>
    </location>
</feature>
<feature type="domain" description="Carrier" evidence="5">
    <location>
        <begin position="1020"/>
        <end position="1095"/>
    </location>
</feature>
<evidence type="ECO:0000313" key="8">
    <source>
        <dbReference type="Proteomes" id="UP001370348"/>
    </source>
</evidence>
<sequence>MSAVREEKLAEYLKRLTHQLHATETRLRNLEDKSREPIAIVSIGCRYPGGANSPDELWQLLRDGRDAVSGFPDNRGWDIESLYDPDPDASGKSYAREGGFVYDADRFDPSFFGISPREALAMDPQQRLLLETSWEAFERAGIDPSTLHGSQTGIFAGVIYNHYTVGVLQPPAGLEGHIVVGTAPSVACGRIAYTFGFHGPAVTVDTACSSSLVAIHLACHALRQGECSLALAGGVSIMATPAAFIMFSRQRAMSPDGRCKAFAAEADGTGWAEGAGVLLLERLSDARRNGHPVLAILRGSAINQDGKSQGLMAPSGPAQERVILQALENAQLSPRDIDVVEAHGTGTPLGDPIEAHALLATYGQGRAEDRPLWLGSAKSNFSHTQGTSGVTGVIKMVLAMQHGLMPKTLHADNASPRIDWSQGHIRLLTEAVPWKANGHPRRAAVSSFGMSGTNVHVILEQAPPPAPEDSAAPPPARPAAVPVLLSGKSEQALRAQALRLHEHLEAHPDLELVDVAYSLATTRAHFQHRAAIVAGDRPALMNSLDALARGQGATNAVLGQRGGDGSLVFVFPGQGSQWPGMARALLEESPVFRERIEACAGAFARVLPPDAGWSLLDVLGALDGESPLLERVDVVQPVLFAVMIALAALWRSLGIEPDAVVGHSQGEIAAAHVAGALSLEDAARIVTLRSRVLSRLAGKGAMAAVQLGEQALRDQLQPWGERIAIAAVNSPQAALVSGEPQAIDGLIADLTDRGIFARKVRVDYASHGAQVEAIRDELLADLTGVTPRASDIPLYSTVTGARLEGTELDAAYWYRNLRQTVRFRDAVGSLVADGHAFFVEVSPQPVLAVPLRETLDAGKPTVVGSLRRDDGALARLLLSLGELHIRDRRVDWEAYFRPLRPRRVELPTYAFQRESFWLRESADAQADAREPPRQRDFWSAVEASDLDALAAALGIEDGARRTALVSLLPALATFRRETRPRPSPAGDPGSIALDDAKGSGAGAEAGQLHARPALSVAYAPPSTDVEHVLAEAWAQVLGFREVGIHDDFFDLGGNSLIAGQVLSRVKASFPVPISFSLFYEARTIAGLATHVEEGLIAALEELSEAEAERLLGSDPQAPQAPRGTHV</sequence>
<dbReference type="Pfam" id="PF16197">
    <property type="entry name" value="KAsynt_C_assoc"/>
    <property type="match status" value="1"/>
</dbReference>
<dbReference type="CDD" id="cd00833">
    <property type="entry name" value="PKS"/>
    <property type="match status" value="1"/>
</dbReference>
<dbReference type="Gene3D" id="3.40.47.10">
    <property type="match status" value="1"/>
</dbReference>
<accession>A0ABZ2MAP8</accession>
<evidence type="ECO:0000256" key="4">
    <source>
        <dbReference type="SAM" id="MobiDB-lite"/>
    </source>
</evidence>
<dbReference type="InterPro" id="IPR014030">
    <property type="entry name" value="Ketoacyl_synth_N"/>
</dbReference>
<dbReference type="InterPro" id="IPR050091">
    <property type="entry name" value="PKS_NRPS_Biosynth_Enz"/>
</dbReference>
<dbReference type="InterPro" id="IPR032821">
    <property type="entry name" value="PKS_assoc"/>
</dbReference>
<evidence type="ECO:0000256" key="2">
    <source>
        <dbReference type="ARBA" id="ARBA00022553"/>
    </source>
</evidence>
<dbReference type="InterPro" id="IPR041618">
    <property type="entry name" value="PKS_DE"/>
</dbReference>
<dbReference type="GO" id="GO:0016746">
    <property type="term" value="F:acyltransferase activity"/>
    <property type="evidence" value="ECO:0007669"/>
    <property type="project" value="UniProtKB-KW"/>
</dbReference>
<dbReference type="Proteomes" id="UP001370348">
    <property type="component" value="Chromosome"/>
</dbReference>